<dbReference type="RefSeq" id="WP_109580612.1">
    <property type="nucleotide sequence ID" value="NZ_QGGT01000001.1"/>
</dbReference>
<dbReference type="SUPFAM" id="SSF52540">
    <property type="entry name" value="P-loop containing nucleoside triphosphate hydrolases"/>
    <property type="match status" value="1"/>
</dbReference>
<accession>A0A316EXT8</accession>
<organism evidence="1 2">
    <name type="scientific">Cupriavidus plantarum</name>
    <dbReference type="NCBI Taxonomy" id="942865"/>
    <lineage>
        <taxon>Bacteria</taxon>
        <taxon>Pseudomonadati</taxon>
        <taxon>Pseudomonadota</taxon>
        <taxon>Betaproteobacteria</taxon>
        <taxon>Burkholderiales</taxon>
        <taxon>Burkholderiaceae</taxon>
        <taxon>Cupriavidus</taxon>
    </lineage>
</organism>
<comment type="caution">
    <text evidence="1">The sequence shown here is derived from an EMBL/GenBank/DDBJ whole genome shotgun (WGS) entry which is preliminary data.</text>
</comment>
<dbReference type="InterPro" id="IPR017746">
    <property type="entry name" value="Cellulose_synthase_operon_BcsQ"/>
</dbReference>
<dbReference type="PANTHER" id="PTHR13696">
    <property type="entry name" value="P-LOOP CONTAINING NUCLEOSIDE TRIPHOSPHATE HYDROLASE"/>
    <property type="match status" value="1"/>
</dbReference>
<dbReference type="InterPro" id="IPR027417">
    <property type="entry name" value="P-loop_NTPase"/>
</dbReference>
<proteinExistence type="predicted"/>
<protein>
    <submittedName>
        <fullName evidence="1">Cellulose synthase operon protein YhjQ</fullName>
    </submittedName>
</protein>
<name>A0A316EXT8_9BURK</name>
<evidence type="ECO:0000313" key="2">
    <source>
        <dbReference type="Proteomes" id="UP000245754"/>
    </source>
</evidence>
<dbReference type="CDD" id="cd02042">
    <property type="entry name" value="ParAB_family"/>
    <property type="match status" value="1"/>
</dbReference>
<dbReference type="PIRSF" id="PIRSF009320">
    <property type="entry name" value="Nuc_binding_HP_1000"/>
    <property type="match status" value="1"/>
</dbReference>
<reference evidence="1 2" key="1">
    <citation type="submission" date="2018-05" db="EMBL/GenBank/DDBJ databases">
        <title>Genomic Encyclopedia of Type Strains, Phase IV (KMG-V): Genome sequencing to study the core and pangenomes of soil and plant-associated prokaryotes.</title>
        <authorList>
            <person name="Whitman W."/>
        </authorList>
    </citation>
    <scope>NUCLEOTIDE SEQUENCE [LARGE SCALE GENOMIC DNA]</scope>
    <source>
        <strain evidence="1 2">SLV-132</strain>
    </source>
</reference>
<dbReference type="Proteomes" id="UP000245754">
    <property type="component" value="Unassembled WGS sequence"/>
</dbReference>
<dbReference type="Pfam" id="PF06564">
    <property type="entry name" value="CBP_BcsQ"/>
    <property type="match status" value="1"/>
</dbReference>
<dbReference type="NCBIfam" id="TIGR03371">
    <property type="entry name" value="cellulose_yhjQ"/>
    <property type="match status" value="1"/>
</dbReference>
<dbReference type="EMBL" id="QGGT01000001">
    <property type="protein sequence ID" value="PWK36822.1"/>
    <property type="molecule type" value="Genomic_DNA"/>
</dbReference>
<gene>
    <name evidence="1" type="ORF">C7419_101689</name>
</gene>
<evidence type="ECO:0000313" key="1">
    <source>
        <dbReference type="EMBL" id="PWK36822.1"/>
    </source>
</evidence>
<keyword evidence="2" id="KW-1185">Reference proteome</keyword>
<dbReference type="AlphaFoldDB" id="A0A316EXT8"/>
<dbReference type="InterPro" id="IPR050678">
    <property type="entry name" value="DNA_Partitioning_ATPase"/>
</dbReference>
<dbReference type="PANTHER" id="PTHR13696:SF52">
    <property type="entry name" value="PARA FAMILY PROTEIN CT_582"/>
    <property type="match status" value="1"/>
</dbReference>
<dbReference type="Gene3D" id="3.40.50.300">
    <property type="entry name" value="P-loop containing nucleotide triphosphate hydrolases"/>
    <property type="match status" value="1"/>
</dbReference>
<sequence>MKIIAVVSAKGGVGKTTLSANLAESLAQAGERVLAVDLDPQNALRLHFGMPPQDVAGHARATLAGERWVESIYHGRSRVLVLPFGSLTETDRANFEQHLATHPNWLRSQLEALGLGRNDVVVIDTPPGPSPYMRQALSNAHLCVAVTLADAASYATLPLMEDLIQTYCASRPEFLGQVHVINQVDVSRQLGKDVVQVLREQLGNRVLGVVHQDQAVPEALAYDRSVLEYSPHSQAGNDIQRCAAWLRQRLTTVQGDTA</sequence>